<protein>
    <recommendedName>
        <fullName evidence="2">Phospholipid scramblase</fullName>
    </recommendedName>
</protein>
<dbReference type="PANTHER" id="PTHR23248">
    <property type="entry name" value="PHOSPHOLIPID SCRAMBLASE-RELATED"/>
    <property type="match status" value="1"/>
</dbReference>
<dbReference type="GO" id="GO:0017128">
    <property type="term" value="F:phospholipid scramblase activity"/>
    <property type="evidence" value="ECO:0007669"/>
    <property type="project" value="InterPro"/>
</dbReference>
<proteinExistence type="inferred from homology"/>
<dbReference type="InterPro" id="IPR005552">
    <property type="entry name" value="Scramblase"/>
</dbReference>
<comment type="similarity">
    <text evidence="1 2">Belongs to the phospholipid scramblase family.</text>
</comment>
<reference evidence="3" key="1">
    <citation type="submission" date="2021-01" db="EMBL/GenBank/DDBJ databases">
        <authorList>
            <person name="Corre E."/>
            <person name="Pelletier E."/>
            <person name="Niang G."/>
            <person name="Scheremetjew M."/>
            <person name="Finn R."/>
            <person name="Kale V."/>
            <person name="Holt S."/>
            <person name="Cochrane G."/>
            <person name="Meng A."/>
            <person name="Brown T."/>
            <person name="Cohen L."/>
        </authorList>
    </citation>
    <scope>NUCLEOTIDE SEQUENCE</scope>
    <source>
        <strain evidence="3">GSO104</strain>
    </source>
</reference>
<dbReference type="EMBL" id="HBNS01058736">
    <property type="protein sequence ID" value="CAE4664147.1"/>
    <property type="molecule type" value="Transcribed_RNA"/>
</dbReference>
<organism evidence="3">
    <name type="scientific">Ditylum brightwellii</name>
    <dbReference type="NCBI Taxonomy" id="49249"/>
    <lineage>
        <taxon>Eukaryota</taxon>
        <taxon>Sar</taxon>
        <taxon>Stramenopiles</taxon>
        <taxon>Ochrophyta</taxon>
        <taxon>Bacillariophyta</taxon>
        <taxon>Mediophyceae</taxon>
        <taxon>Lithodesmiophycidae</taxon>
        <taxon>Lithodesmiales</taxon>
        <taxon>Lithodesmiaceae</taxon>
        <taxon>Ditylum</taxon>
    </lineage>
</organism>
<evidence type="ECO:0000256" key="1">
    <source>
        <dbReference type="ARBA" id="ARBA00005350"/>
    </source>
</evidence>
<evidence type="ECO:0000256" key="2">
    <source>
        <dbReference type="RuleBase" id="RU363116"/>
    </source>
</evidence>
<name>A0A7S4T424_9STRA</name>
<gene>
    <name evidence="3" type="ORF">DBRI00130_LOCUS42229</name>
</gene>
<dbReference type="GO" id="GO:0005886">
    <property type="term" value="C:plasma membrane"/>
    <property type="evidence" value="ECO:0007669"/>
    <property type="project" value="TreeGrafter"/>
</dbReference>
<dbReference type="Pfam" id="PF03803">
    <property type="entry name" value="Scramblase"/>
    <property type="match status" value="1"/>
</dbReference>
<dbReference type="PANTHER" id="PTHR23248:SF9">
    <property type="entry name" value="PHOSPHOLIPID SCRAMBLASE"/>
    <property type="match status" value="1"/>
</dbReference>
<evidence type="ECO:0000313" key="3">
    <source>
        <dbReference type="EMBL" id="CAE4664147.1"/>
    </source>
</evidence>
<dbReference type="AlphaFoldDB" id="A0A7S4T424"/>
<accession>A0A7S4T424</accession>
<sequence length="308" mass="34514">MSETEVNKEPLLQSSVQALTIERITEKDELILAQTTSQFCRCCCFQPSINWVLSEQDNFEAGSNPYDSPNNGWIHEESSLFGRWCSWILPGCRAAKYVQHSGPPPPGIKNENRKLFTVQKTDYPTSLTEDDRNVNIVATHEKDQTCGYCFKLGDLTFPICNCSPLPYLETKKADGTTIGKTVYVCDECCFVPKYDVLDAAGERKFRIRPDTCVGGVCVQCRFGEGRGKCFRVPFVVRDPETYEPLSTDGNESNAVVDALWAGWKHECCTQKDAYHLAFPQGISADEKLLLIGSGILIDITMFEQRGDD</sequence>